<gene>
    <name evidence="2" type="ORF">AM231_11725</name>
</gene>
<name>A0A0M1P6S6_9BACL</name>
<feature type="transmembrane region" description="Helical" evidence="1">
    <location>
        <begin position="135"/>
        <end position="157"/>
    </location>
</feature>
<dbReference type="EMBL" id="LIUT01000001">
    <property type="protein sequence ID" value="KOR89734.1"/>
    <property type="molecule type" value="Genomic_DNA"/>
</dbReference>
<evidence type="ECO:0000313" key="2">
    <source>
        <dbReference type="EMBL" id="KOR89734.1"/>
    </source>
</evidence>
<feature type="transmembrane region" description="Helical" evidence="1">
    <location>
        <begin position="164"/>
        <end position="183"/>
    </location>
</feature>
<protein>
    <submittedName>
        <fullName evidence="2">Uncharacterized protein</fullName>
    </submittedName>
</protein>
<dbReference type="AlphaFoldDB" id="A0A0M1P6S6"/>
<keyword evidence="1" id="KW-1133">Transmembrane helix</keyword>
<accession>A0A0M1P6S6</accession>
<evidence type="ECO:0000313" key="3">
    <source>
        <dbReference type="Proteomes" id="UP000036932"/>
    </source>
</evidence>
<dbReference type="RefSeq" id="WP_054402766.1">
    <property type="nucleotide sequence ID" value="NZ_LIUT01000001.1"/>
</dbReference>
<feature type="transmembrane region" description="Helical" evidence="1">
    <location>
        <begin position="20"/>
        <end position="40"/>
    </location>
</feature>
<dbReference type="PATRIC" id="fig|1705565.3.peg.4354"/>
<organism evidence="2 3">
    <name type="scientific">Paenibacillus solani</name>
    <dbReference type="NCBI Taxonomy" id="1705565"/>
    <lineage>
        <taxon>Bacteria</taxon>
        <taxon>Bacillati</taxon>
        <taxon>Bacillota</taxon>
        <taxon>Bacilli</taxon>
        <taxon>Bacillales</taxon>
        <taxon>Paenibacillaceae</taxon>
        <taxon>Paenibacillus</taxon>
    </lineage>
</organism>
<sequence length="227" mass="25691">MNGIPGVIHIYSRQKLSWFYLPWAITVFSFLINYIISVLVNGEAFYAGGLATIFIYVFIAALVSVLQLFPFSLGFSIRRTDFYLGSVLMVVSYSVITSIILLALAEIERFTGSWGDRLSFFKLPYLNDGTLLEQFIIYFILLLTFAFIGIGTGVFYLRHRGIKTFVMIAANFIILSGASVLITQYGWWGQVIDWVVKHTAFELSLWLTPISVILALVSYRSIRKSSV</sequence>
<feature type="transmembrane region" description="Helical" evidence="1">
    <location>
        <begin position="203"/>
        <end position="222"/>
    </location>
</feature>
<feature type="transmembrane region" description="Helical" evidence="1">
    <location>
        <begin position="46"/>
        <end position="70"/>
    </location>
</feature>
<feature type="transmembrane region" description="Helical" evidence="1">
    <location>
        <begin position="82"/>
        <end position="105"/>
    </location>
</feature>
<dbReference type="OrthoDB" id="2663350at2"/>
<keyword evidence="3" id="KW-1185">Reference proteome</keyword>
<reference evidence="3" key="1">
    <citation type="submission" date="2015-08" db="EMBL/GenBank/DDBJ databases">
        <title>Genome sequencing project for genomic taxonomy and phylogenomics of Bacillus-like bacteria.</title>
        <authorList>
            <person name="Liu B."/>
            <person name="Wang J."/>
            <person name="Zhu Y."/>
            <person name="Liu G."/>
            <person name="Chen Q."/>
            <person name="Chen Z."/>
            <person name="Lan J."/>
            <person name="Che J."/>
            <person name="Ge C."/>
            <person name="Shi H."/>
            <person name="Pan Z."/>
            <person name="Liu X."/>
        </authorList>
    </citation>
    <scope>NUCLEOTIDE SEQUENCE [LARGE SCALE GENOMIC DNA]</scope>
    <source>
        <strain evidence="3">FJAT-22460</strain>
    </source>
</reference>
<dbReference type="Proteomes" id="UP000036932">
    <property type="component" value="Unassembled WGS sequence"/>
</dbReference>
<keyword evidence="1" id="KW-0472">Membrane</keyword>
<evidence type="ECO:0000256" key="1">
    <source>
        <dbReference type="SAM" id="Phobius"/>
    </source>
</evidence>
<proteinExistence type="predicted"/>
<comment type="caution">
    <text evidence="2">The sequence shown here is derived from an EMBL/GenBank/DDBJ whole genome shotgun (WGS) entry which is preliminary data.</text>
</comment>
<keyword evidence="1" id="KW-0812">Transmembrane</keyword>